<protein>
    <submittedName>
        <fullName evidence="1">Uncharacterized protein</fullName>
    </submittedName>
</protein>
<dbReference type="EMBL" id="AMYD01002857">
    <property type="protein sequence ID" value="EQB47696.1"/>
    <property type="molecule type" value="Genomic_DNA"/>
</dbReference>
<dbReference type="HOGENOM" id="CLU_1970384_0_0_1"/>
<comment type="caution">
    <text evidence="1">The sequence shown here is derived from an EMBL/GenBank/DDBJ whole genome shotgun (WGS) entry which is preliminary data.</text>
</comment>
<name>T0L7U0_COLGC</name>
<reference evidence="2" key="1">
    <citation type="journal article" date="2013" name="Mol. Plant Microbe Interact.">
        <title>Global aspects of pacC regulation of pathogenicity genes in Colletotrichum gloeosporioides as revealed by transcriptome analysis.</title>
        <authorList>
            <person name="Alkan N."/>
            <person name="Meng X."/>
            <person name="Friedlander G."/>
            <person name="Reuveni E."/>
            <person name="Sukno S."/>
            <person name="Sherman A."/>
            <person name="Thon M."/>
            <person name="Fluhr R."/>
            <person name="Prusky D."/>
        </authorList>
    </citation>
    <scope>NUCLEOTIDE SEQUENCE [LARGE SCALE GENOMIC DNA]</scope>
    <source>
        <strain evidence="2">Cg-14</strain>
    </source>
</reference>
<evidence type="ECO:0000313" key="1">
    <source>
        <dbReference type="EMBL" id="EQB47696.1"/>
    </source>
</evidence>
<dbReference type="AlphaFoldDB" id="T0L7U0"/>
<proteinExistence type="predicted"/>
<evidence type="ECO:0000313" key="2">
    <source>
        <dbReference type="Proteomes" id="UP000015530"/>
    </source>
</evidence>
<organism evidence="1 2">
    <name type="scientific">Colletotrichum gloeosporioides (strain Cg-14)</name>
    <name type="common">Anthracnose fungus</name>
    <name type="synonym">Glomerella cingulata</name>
    <dbReference type="NCBI Taxonomy" id="1237896"/>
    <lineage>
        <taxon>Eukaryota</taxon>
        <taxon>Fungi</taxon>
        <taxon>Dikarya</taxon>
        <taxon>Ascomycota</taxon>
        <taxon>Pezizomycotina</taxon>
        <taxon>Sordariomycetes</taxon>
        <taxon>Hypocreomycetidae</taxon>
        <taxon>Glomerellales</taxon>
        <taxon>Glomerellaceae</taxon>
        <taxon>Colletotrichum</taxon>
        <taxon>Colletotrichum gloeosporioides species complex</taxon>
    </lineage>
</organism>
<gene>
    <name evidence="1" type="ORF">CGLO_13136</name>
</gene>
<accession>T0L7U0</accession>
<sequence length="127" mass="14061">MLRLQSALPMFASRSNPLAEIRLERVESSCVKARCRITDKGTRNPTVPGLRFAPGLGHWPLASEILGTPPAAPMWIEISERLTDIGPILSIMMLKPESLPAAGRTKRQKETLCLGLGPLKRLKRRHS</sequence>
<dbReference type="Proteomes" id="UP000015530">
    <property type="component" value="Unassembled WGS sequence"/>
</dbReference>